<dbReference type="Gene3D" id="1.10.10.10">
    <property type="entry name" value="Winged helix-like DNA-binding domain superfamily/Winged helix DNA-binding domain"/>
    <property type="match status" value="1"/>
</dbReference>
<evidence type="ECO:0000256" key="2">
    <source>
        <dbReference type="ARBA" id="ARBA00023015"/>
    </source>
</evidence>
<dbReference type="PRINTS" id="PR00039">
    <property type="entry name" value="HTHLYSR"/>
</dbReference>
<dbReference type="PROSITE" id="PS50931">
    <property type="entry name" value="HTH_LYSR"/>
    <property type="match status" value="1"/>
</dbReference>
<organism evidence="6 7">
    <name type="scientific">Shewanella psychropiezotolerans</name>
    <dbReference type="NCBI Taxonomy" id="2593655"/>
    <lineage>
        <taxon>Bacteria</taxon>
        <taxon>Pseudomonadati</taxon>
        <taxon>Pseudomonadota</taxon>
        <taxon>Gammaproteobacteria</taxon>
        <taxon>Alteromonadales</taxon>
        <taxon>Shewanellaceae</taxon>
        <taxon>Shewanella</taxon>
    </lineage>
</organism>
<evidence type="ECO:0000256" key="4">
    <source>
        <dbReference type="ARBA" id="ARBA00023163"/>
    </source>
</evidence>
<evidence type="ECO:0000259" key="5">
    <source>
        <dbReference type="PROSITE" id="PS50931"/>
    </source>
</evidence>
<dbReference type="SUPFAM" id="SSF46785">
    <property type="entry name" value="Winged helix' DNA-binding domain"/>
    <property type="match status" value="1"/>
</dbReference>
<sequence length="295" mass="33308">MQNINDMLVFSEVIKAGSFTKAAEVLNLPKSNISRKLTRLETHLGVRLIERTTRSIHLTEVGQIYLQHCQRIQEEVESAELCVDHLVESPRGQLKICASVTIGQQIISKYLDEYTELYPDVNVSLELTNRRIDLVEEGFDLAIRIGELEDSSLIAKYLGQLDRKLCASPSLIDRHILPAHPSELAQLPSLFMTSSMPKYQWQLRQAEVIEQVQIKPKVEVNDFLSLSHLCISGCGVTLLPAYLCDDAINEGKLIQLLSDWQCAPSKVYALYPSHKSITPKVRSMLSFLAEVFEND</sequence>
<dbReference type="Proteomes" id="UP000315947">
    <property type="component" value="Chromosome"/>
</dbReference>
<dbReference type="InterPro" id="IPR036390">
    <property type="entry name" value="WH_DNA-bd_sf"/>
</dbReference>
<dbReference type="InterPro" id="IPR000847">
    <property type="entry name" value="LysR_HTH_N"/>
</dbReference>
<proteinExistence type="inferred from homology"/>
<protein>
    <submittedName>
        <fullName evidence="6">LysR family transcriptional regulator</fullName>
    </submittedName>
</protein>
<dbReference type="Gene3D" id="3.40.190.290">
    <property type="match status" value="1"/>
</dbReference>
<dbReference type="SUPFAM" id="SSF53850">
    <property type="entry name" value="Periplasmic binding protein-like II"/>
    <property type="match status" value="1"/>
</dbReference>
<dbReference type="CDD" id="cd08422">
    <property type="entry name" value="PBP2_CrgA_like"/>
    <property type="match status" value="1"/>
</dbReference>
<feature type="domain" description="HTH lysR-type" evidence="5">
    <location>
        <begin position="1"/>
        <end position="59"/>
    </location>
</feature>
<keyword evidence="4" id="KW-0804">Transcription</keyword>
<dbReference type="Pfam" id="PF03466">
    <property type="entry name" value="LysR_substrate"/>
    <property type="match status" value="1"/>
</dbReference>
<evidence type="ECO:0000313" key="7">
    <source>
        <dbReference type="Proteomes" id="UP000315947"/>
    </source>
</evidence>
<reference evidence="6 7" key="1">
    <citation type="submission" date="2019-07" db="EMBL/GenBank/DDBJ databases">
        <title>Shewanella sp. YLB-06 whole genomic sequence.</title>
        <authorList>
            <person name="Yu L."/>
        </authorList>
    </citation>
    <scope>NUCLEOTIDE SEQUENCE [LARGE SCALE GENOMIC DNA]</scope>
    <source>
        <strain evidence="6 7">YLB-06</strain>
    </source>
</reference>
<dbReference type="Pfam" id="PF00126">
    <property type="entry name" value="HTH_1"/>
    <property type="match status" value="1"/>
</dbReference>
<dbReference type="PANTHER" id="PTHR30537:SF5">
    <property type="entry name" value="HTH-TYPE TRANSCRIPTIONAL ACTIVATOR TTDR-RELATED"/>
    <property type="match status" value="1"/>
</dbReference>
<gene>
    <name evidence="6" type="ORF">FM037_23800</name>
</gene>
<dbReference type="EMBL" id="CP041614">
    <property type="protein sequence ID" value="QDO85736.1"/>
    <property type="molecule type" value="Genomic_DNA"/>
</dbReference>
<evidence type="ECO:0000313" key="6">
    <source>
        <dbReference type="EMBL" id="QDO85736.1"/>
    </source>
</evidence>
<dbReference type="InterPro" id="IPR005119">
    <property type="entry name" value="LysR_subst-bd"/>
</dbReference>
<accession>A0ABX5X330</accession>
<comment type="similarity">
    <text evidence="1">Belongs to the LysR transcriptional regulatory family.</text>
</comment>
<dbReference type="RefSeq" id="WP_144048050.1">
    <property type="nucleotide sequence ID" value="NZ_CP041614.1"/>
</dbReference>
<evidence type="ECO:0000256" key="1">
    <source>
        <dbReference type="ARBA" id="ARBA00009437"/>
    </source>
</evidence>
<keyword evidence="3" id="KW-0238">DNA-binding</keyword>
<keyword evidence="7" id="KW-1185">Reference proteome</keyword>
<dbReference type="InterPro" id="IPR036388">
    <property type="entry name" value="WH-like_DNA-bd_sf"/>
</dbReference>
<dbReference type="InterPro" id="IPR058163">
    <property type="entry name" value="LysR-type_TF_proteobact-type"/>
</dbReference>
<name>A0ABX5X330_9GAMM</name>
<dbReference type="PANTHER" id="PTHR30537">
    <property type="entry name" value="HTH-TYPE TRANSCRIPTIONAL REGULATOR"/>
    <property type="match status" value="1"/>
</dbReference>
<evidence type="ECO:0000256" key="3">
    <source>
        <dbReference type="ARBA" id="ARBA00023125"/>
    </source>
</evidence>
<keyword evidence="2" id="KW-0805">Transcription regulation</keyword>